<sequence length="162" mass="17216">VHAHRPGPCRAHVPPRSSETAQRRAVEGITWAALHRLLQLLIGTQRLARAALRGCRDAHCCGASLDVGFSSTRLADLCLCADAPRAVAAVSLAADGQSPGQPRQQEQELSLRPRAGLPRALHTLPHTQCSLSLAPGHTGRPAHSPLQRGSSARSPSAQHRLL</sequence>
<feature type="region of interest" description="Disordered" evidence="1">
    <location>
        <begin position="1"/>
        <end position="21"/>
    </location>
</feature>
<feature type="non-terminal residue" evidence="2">
    <location>
        <position position="1"/>
    </location>
</feature>
<name>V6TR22_GIAIN</name>
<reference evidence="2 3" key="2">
    <citation type="journal article" date="2013" name="Genome Biol. Evol.">
        <title>Genome sequencing of Giardia lamblia genotypes A2 and B isolates (DH and GS) and comparative analysis with the genomes of genotypes A1 and E (WB and Pig).</title>
        <authorList>
            <person name="Adam R.D."/>
            <person name="Dahlstrom E.W."/>
            <person name="Martens C.A."/>
            <person name="Bruno D.P."/>
            <person name="Barbian K.D."/>
            <person name="Ricklefs S.M."/>
            <person name="Hernandez M.M."/>
            <person name="Narla N.P."/>
            <person name="Patel R.B."/>
            <person name="Porcella S.F."/>
            <person name="Nash T.E."/>
        </authorList>
    </citation>
    <scope>NUCLEOTIDE SEQUENCE [LARGE SCALE GENOMIC DNA]</scope>
    <source>
        <strain evidence="2 3">GS</strain>
    </source>
</reference>
<gene>
    <name evidence="2" type="ORF">GSB_154036</name>
</gene>
<dbReference type="GO" id="GO:0005840">
    <property type="term" value="C:ribosome"/>
    <property type="evidence" value="ECO:0007669"/>
    <property type="project" value="UniProtKB-KW"/>
</dbReference>
<dbReference type="Proteomes" id="UP000018040">
    <property type="component" value="Unassembled WGS sequence"/>
</dbReference>
<feature type="compositionally biased region" description="Polar residues" evidence="1">
    <location>
        <begin position="147"/>
        <end position="162"/>
    </location>
</feature>
<dbReference type="AlphaFoldDB" id="V6TR22"/>
<evidence type="ECO:0000256" key="1">
    <source>
        <dbReference type="SAM" id="MobiDB-lite"/>
    </source>
</evidence>
<dbReference type="EMBL" id="AHHH01000128">
    <property type="protein sequence ID" value="ESU41438.1"/>
    <property type="molecule type" value="Genomic_DNA"/>
</dbReference>
<keyword evidence="2" id="KW-0689">Ribosomal protein</keyword>
<organism evidence="2 3">
    <name type="scientific">Giardia intestinalis</name>
    <name type="common">Giardia lamblia</name>
    <dbReference type="NCBI Taxonomy" id="5741"/>
    <lineage>
        <taxon>Eukaryota</taxon>
        <taxon>Metamonada</taxon>
        <taxon>Diplomonadida</taxon>
        <taxon>Hexamitidae</taxon>
        <taxon>Giardiinae</taxon>
        <taxon>Giardia</taxon>
    </lineage>
</organism>
<feature type="region of interest" description="Disordered" evidence="1">
    <location>
        <begin position="131"/>
        <end position="162"/>
    </location>
</feature>
<comment type="caution">
    <text evidence="2">The sequence shown here is derived from an EMBL/GenBank/DDBJ whole genome shotgun (WGS) entry which is preliminary data.</text>
</comment>
<proteinExistence type="predicted"/>
<keyword evidence="2" id="KW-0687">Ribonucleoprotein</keyword>
<protein>
    <submittedName>
        <fullName evidence="2">SSU ribosomal protein S10P</fullName>
    </submittedName>
</protein>
<evidence type="ECO:0000313" key="3">
    <source>
        <dbReference type="Proteomes" id="UP000018040"/>
    </source>
</evidence>
<accession>V6TR22</accession>
<evidence type="ECO:0000313" key="2">
    <source>
        <dbReference type="EMBL" id="ESU41438.1"/>
    </source>
</evidence>
<reference evidence="3" key="1">
    <citation type="submission" date="2012-02" db="EMBL/GenBank/DDBJ databases">
        <title>Genome sequencing of Giardia lamblia Genotypes A2 and B isolates (DH and GS) and comparative analysis with the genomes of Genotypes A1 and E (WB and Pig).</title>
        <authorList>
            <person name="Adam R."/>
            <person name="Dahlstrom E."/>
            <person name="Martens C."/>
            <person name="Bruno D."/>
            <person name="Barbian K."/>
            <person name="Porcella S.F."/>
            <person name="Nash T."/>
        </authorList>
    </citation>
    <scope>NUCLEOTIDE SEQUENCE</scope>
    <source>
        <strain evidence="3">GS</strain>
    </source>
</reference>